<dbReference type="SUPFAM" id="SSF46458">
    <property type="entry name" value="Globin-like"/>
    <property type="match status" value="1"/>
</dbReference>
<dbReference type="InterPro" id="IPR012292">
    <property type="entry name" value="Globin/Proto"/>
</dbReference>
<dbReference type="Proteomes" id="UP000585272">
    <property type="component" value="Unassembled WGS sequence"/>
</dbReference>
<organism evidence="1 2">
    <name type="scientific">Conexibacter arvalis</name>
    <dbReference type="NCBI Taxonomy" id="912552"/>
    <lineage>
        <taxon>Bacteria</taxon>
        <taxon>Bacillati</taxon>
        <taxon>Actinomycetota</taxon>
        <taxon>Thermoleophilia</taxon>
        <taxon>Solirubrobacterales</taxon>
        <taxon>Conexibacteraceae</taxon>
        <taxon>Conexibacter</taxon>
    </lineage>
</organism>
<protein>
    <submittedName>
        <fullName evidence="1">Hemoglobin</fullName>
    </submittedName>
</protein>
<proteinExistence type="predicted"/>
<sequence>MSAAPARPGQTTSARPDIVERDDLERLVRRFYGQALHDPVIGHLFEIAQMDLDAHVPTMVDFWQTIVLPIPAYRRSAFAVHVALHEQEPLTAEHFDRWLTLWNQTVDELFAGERAELAKARATRVARAFALRLAGRSEPLLRIERPAAR</sequence>
<evidence type="ECO:0000313" key="1">
    <source>
        <dbReference type="EMBL" id="MBB4660484.1"/>
    </source>
</evidence>
<dbReference type="EMBL" id="JACHNU010000001">
    <property type="protein sequence ID" value="MBB4660484.1"/>
    <property type="molecule type" value="Genomic_DNA"/>
</dbReference>
<dbReference type="GO" id="GO:0020037">
    <property type="term" value="F:heme binding"/>
    <property type="evidence" value="ECO:0007669"/>
    <property type="project" value="InterPro"/>
</dbReference>
<evidence type="ECO:0000313" key="2">
    <source>
        <dbReference type="Proteomes" id="UP000585272"/>
    </source>
</evidence>
<dbReference type="InterPro" id="IPR009050">
    <property type="entry name" value="Globin-like_sf"/>
</dbReference>
<reference evidence="1 2" key="1">
    <citation type="submission" date="2020-08" db="EMBL/GenBank/DDBJ databases">
        <title>Genomic Encyclopedia of Archaeal and Bacterial Type Strains, Phase II (KMG-II): from individual species to whole genera.</title>
        <authorList>
            <person name="Goeker M."/>
        </authorList>
    </citation>
    <scope>NUCLEOTIDE SEQUENCE [LARGE SCALE GENOMIC DNA]</scope>
    <source>
        <strain evidence="1 2">DSM 23288</strain>
    </source>
</reference>
<dbReference type="Gene3D" id="1.10.490.10">
    <property type="entry name" value="Globins"/>
    <property type="match status" value="1"/>
</dbReference>
<dbReference type="CDD" id="cd08916">
    <property type="entry name" value="TrHb3_P"/>
    <property type="match status" value="1"/>
</dbReference>
<gene>
    <name evidence="1" type="ORF">BDZ31_000057</name>
</gene>
<comment type="caution">
    <text evidence="1">The sequence shown here is derived from an EMBL/GenBank/DDBJ whole genome shotgun (WGS) entry which is preliminary data.</text>
</comment>
<accession>A0A840I8K6</accession>
<keyword evidence="2" id="KW-1185">Reference proteome</keyword>
<dbReference type="RefSeq" id="WP_183337850.1">
    <property type="nucleotide sequence ID" value="NZ_JACHNU010000001.1"/>
</dbReference>
<dbReference type="AlphaFoldDB" id="A0A840I8K6"/>
<dbReference type="GO" id="GO:0019825">
    <property type="term" value="F:oxygen binding"/>
    <property type="evidence" value="ECO:0007669"/>
    <property type="project" value="InterPro"/>
</dbReference>
<name>A0A840I8K6_9ACTN</name>